<reference evidence="7 9" key="2">
    <citation type="submission" date="2018-12" db="EMBL/GenBank/DDBJ databases">
        <authorList>
            <person name="hu s."/>
            <person name="Xu Y."/>
            <person name="Xu B."/>
            <person name="Li F."/>
        </authorList>
    </citation>
    <scope>NUCLEOTIDE SEQUENCE [LARGE SCALE GENOMIC DNA]</scope>
    <source>
        <strain evidence="7 9">KSW2-17</strain>
    </source>
</reference>
<name>A0A2P8GWN1_9MICO</name>
<dbReference type="Gene3D" id="3.40.50.2300">
    <property type="match status" value="2"/>
</dbReference>
<sequence length="345" mass="36203">MFTSNRRRWRLPVAASVVFLGASALTACSGDTGSTGASEDGYEIAVLLSSSQNGYNQAVAEGVQNMADELDADINLTLLDGAFNADTQLSQMETAGVGDKYDGVVVVPFDGPALAAAFPLSNSIPVASVLNPIGPEIEEMEPQVEGVVSTVAVPAGEAAAKQAEDVVSYCADIDPCKVVLLVGQLNAPLDVTREASYREVLEAEDNIEIVTTVEGNYDPDQSATTITNVLQSTPDVNVILSNADQQTKGAQIALEDAGIDPSSVYLTGGGGTTESIQNVRDGIWQADYINFPVSMGAAAMQQLYNALTGADVESYVNADEVGEVEPYATKETLEETPDFTGEWEG</sequence>
<dbReference type="Proteomes" id="UP000268291">
    <property type="component" value="Unassembled WGS sequence"/>
</dbReference>
<dbReference type="OrthoDB" id="5093953at2"/>
<reference evidence="6 8" key="1">
    <citation type="submission" date="2018-03" db="EMBL/GenBank/DDBJ databases">
        <title>Genomic Encyclopedia of Archaeal and Bacterial Type Strains, Phase II (KMG-II): from individual species to whole genera.</title>
        <authorList>
            <person name="Goeker M."/>
        </authorList>
    </citation>
    <scope>NUCLEOTIDE SEQUENCE [LARGE SCALE GENOMIC DNA]</scope>
    <source>
        <strain evidence="6 8">DSM 21548</strain>
    </source>
</reference>
<evidence type="ECO:0000256" key="1">
    <source>
        <dbReference type="ARBA" id="ARBA00004196"/>
    </source>
</evidence>
<feature type="chain" id="PRO_5039507941" evidence="4">
    <location>
        <begin position="30"/>
        <end position="345"/>
    </location>
</feature>
<dbReference type="PROSITE" id="PS51257">
    <property type="entry name" value="PROKAR_LIPOPROTEIN"/>
    <property type="match status" value="1"/>
</dbReference>
<dbReference type="InterPro" id="IPR025997">
    <property type="entry name" value="SBP_2_dom"/>
</dbReference>
<comment type="subcellular location">
    <subcellularLocation>
        <location evidence="1">Cell envelope</location>
    </subcellularLocation>
</comment>
<feature type="domain" description="Periplasmic binding protein" evidence="5">
    <location>
        <begin position="44"/>
        <end position="310"/>
    </location>
</feature>
<keyword evidence="3 4" id="KW-0732">Signal</keyword>
<dbReference type="InterPro" id="IPR028082">
    <property type="entry name" value="Peripla_BP_I"/>
</dbReference>
<accession>A0A2P8GWN1</accession>
<evidence type="ECO:0000313" key="9">
    <source>
        <dbReference type="Proteomes" id="UP000268291"/>
    </source>
</evidence>
<dbReference type="EMBL" id="PYAU01000001">
    <property type="protein sequence ID" value="PSL38362.1"/>
    <property type="molecule type" value="Genomic_DNA"/>
</dbReference>
<evidence type="ECO:0000259" key="5">
    <source>
        <dbReference type="Pfam" id="PF13407"/>
    </source>
</evidence>
<dbReference type="PANTHER" id="PTHR46847:SF1">
    <property type="entry name" value="D-ALLOSE-BINDING PERIPLASMIC PROTEIN-RELATED"/>
    <property type="match status" value="1"/>
</dbReference>
<dbReference type="EMBL" id="RZGY01000001">
    <property type="protein sequence ID" value="RUQ87107.1"/>
    <property type="molecule type" value="Genomic_DNA"/>
</dbReference>
<dbReference type="Proteomes" id="UP000241203">
    <property type="component" value="Unassembled WGS sequence"/>
</dbReference>
<evidence type="ECO:0000256" key="4">
    <source>
        <dbReference type="SAM" id="SignalP"/>
    </source>
</evidence>
<keyword evidence="9" id="KW-1185">Reference proteome</keyword>
<evidence type="ECO:0000313" key="7">
    <source>
        <dbReference type="EMBL" id="RUQ87107.1"/>
    </source>
</evidence>
<evidence type="ECO:0000313" key="8">
    <source>
        <dbReference type="Proteomes" id="UP000241203"/>
    </source>
</evidence>
<evidence type="ECO:0000313" key="6">
    <source>
        <dbReference type="EMBL" id="PSL38362.1"/>
    </source>
</evidence>
<dbReference type="CDD" id="cd01536">
    <property type="entry name" value="PBP1_ABC_sugar_binding-like"/>
    <property type="match status" value="1"/>
</dbReference>
<dbReference type="PANTHER" id="PTHR46847">
    <property type="entry name" value="D-ALLOSE-BINDING PERIPLASMIC PROTEIN-RELATED"/>
    <property type="match status" value="1"/>
</dbReference>
<protein>
    <submittedName>
        <fullName evidence="6">ABC-type sugar transport system substrate-binding protein</fullName>
    </submittedName>
    <submittedName>
        <fullName evidence="7">Sugar ABC transporter substrate-binding protein</fullName>
    </submittedName>
</protein>
<dbReference type="Pfam" id="PF13407">
    <property type="entry name" value="Peripla_BP_4"/>
    <property type="match status" value="1"/>
</dbReference>
<evidence type="ECO:0000256" key="2">
    <source>
        <dbReference type="ARBA" id="ARBA00007639"/>
    </source>
</evidence>
<comment type="similarity">
    <text evidence="2">Belongs to the bacterial solute-binding protein 2 family.</text>
</comment>
<gene>
    <name evidence="6" type="ORF">CLV49_1983</name>
    <name evidence="7" type="ORF">ELQ93_09295</name>
</gene>
<dbReference type="GO" id="GO:0030313">
    <property type="term" value="C:cell envelope"/>
    <property type="evidence" value="ECO:0007669"/>
    <property type="project" value="UniProtKB-SubCell"/>
</dbReference>
<keyword evidence="6" id="KW-0813">Transport</keyword>
<proteinExistence type="inferred from homology"/>
<dbReference type="AlphaFoldDB" id="A0A2P8GWN1"/>
<comment type="caution">
    <text evidence="6">The sequence shown here is derived from an EMBL/GenBank/DDBJ whole genome shotgun (WGS) entry which is preliminary data.</text>
</comment>
<evidence type="ECO:0000256" key="3">
    <source>
        <dbReference type="ARBA" id="ARBA00022729"/>
    </source>
</evidence>
<dbReference type="RefSeq" id="WP_106563392.1">
    <property type="nucleotide sequence ID" value="NZ_PYAU01000001.1"/>
</dbReference>
<dbReference type="GO" id="GO:0030246">
    <property type="term" value="F:carbohydrate binding"/>
    <property type="evidence" value="ECO:0007669"/>
    <property type="project" value="UniProtKB-ARBA"/>
</dbReference>
<organism evidence="6 8">
    <name type="scientific">Labedella gwakjiensis</name>
    <dbReference type="NCBI Taxonomy" id="390269"/>
    <lineage>
        <taxon>Bacteria</taxon>
        <taxon>Bacillati</taxon>
        <taxon>Actinomycetota</taxon>
        <taxon>Actinomycetes</taxon>
        <taxon>Micrococcales</taxon>
        <taxon>Microbacteriaceae</taxon>
        <taxon>Labedella</taxon>
    </lineage>
</organism>
<dbReference type="SUPFAM" id="SSF53822">
    <property type="entry name" value="Periplasmic binding protein-like I"/>
    <property type="match status" value="1"/>
</dbReference>
<keyword evidence="6" id="KW-0762">Sugar transport</keyword>
<feature type="signal peptide" evidence="4">
    <location>
        <begin position="1"/>
        <end position="29"/>
    </location>
</feature>